<gene>
    <name evidence="1" type="ORF">HS961_15080</name>
</gene>
<dbReference type="AlphaFoldDB" id="A0A7G5EJ78"/>
<dbReference type="EMBL" id="CP058554">
    <property type="protein sequence ID" value="QMV74053.1"/>
    <property type="molecule type" value="Genomic_DNA"/>
</dbReference>
<dbReference type="KEGG" id="cpis:HS961_15080"/>
<proteinExistence type="predicted"/>
<protein>
    <submittedName>
        <fullName evidence="1">Uncharacterized protein</fullName>
    </submittedName>
</protein>
<organism evidence="1 2">
    <name type="scientific">Comamonas piscis</name>
    <dbReference type="NCBI Taxonomy" id="1562974"/>
    <lineage>
        <taxon>Bacteria</taxon>
        <taxon>Pseudomonadati</taxon>
        <taxon>Pseudomonadota</taxon>
        <taxon>Betaproteobacteria</taxon>
        <taxon>Burkholderiales</taxon>
        <taxon>Comamonadaceae</taxon>
        <taxon>Comamonas</taxon>
    </lineage>
</organism>
<dbReference type="RefSeq" id="WP_182323332.1">
    <property type="nucleotide sequence ID" value="NZ_CP058554.1"/>
</dbReference>
<reference evidence="1 2" key="1">
    <citation type="journal article" date="2020" name="G3 (Bethesda)">
        <title>CeMbio - The Caenorhabditis elegans Microbiome Resource.</title>
        <authorList>
            <person name="Dirksen P."/>
            <person name="Assie A."/>
            <person name="Zimmermann J."/>
            <person name="Zhang F."/>
            <person name="Tietje A.M."/>
            <person name="Marsh S.A."/>
            <person name="Felix M.A."/>
            <person name="Shapira M."/>
            <person name="Kaleta C."/>
            <person name="Schulenburg H."/>
            <person name="Samuel B."/>
        </authorList>
    </citation>
    <scope>NUCLEOTIDE SEQUENCE [LARGE SCALE GENOMIC DNA]</scope>
    <source>
        <strain evidence="1 2">BIGb0172</strain>
    </source>
</reference>
<evidence type="ECO:0000313" key="1">
    <source>
        <dbReference type="EMBL" id="QMV74053.1"/>
    </source>
</evidence>
<accession>A0A7G5EJ78</accession>
<dbReference type="Proteomes" id="UP000515240">
    <property type="component" value="Chromosome"/>
</dbReference>
<sequence>MNSKLQPQQAALQSGRLRRHALGLRLKAAAGSNVAMQQRQVQHVKTKPPCQAALTQASYTQAHYLQAKTPILSSPASL</sequence>
<name>A0A7G5EJ78_9BURK</name>
<evidence type="ECO:0000313" key="2">
    <source>
        <dbReference type="Proteomes" id="UP000515240"/>
    </source>
</evidence>
<keyword evidence="2" id="KW-1185">Reference proteome</keyword>